<feature type="domain" description="Transglutaminase-like" evidence="1">
    <location>
        <begin position="174"/>
        <end position="239"/>
    </location>
</feature>
<dbReference type="eggNOG" id="COG1305">
    <property type="taxonomic scope" value="Bacteria"/>
</dbReference>
<reference evidence="2 3" key="1">
    <citation type="submission" date="2012-11" db="EMBL/GenBank/DDBJ databases">
        <title>Genome assembly of Thiorhodococcus sp. AK35.</title>
        <authorList>
            <person name="Nupur N."/>
            <person name="Khatri I."/>
            <person name="Subramanian S."/>
            <person name="Pinnaka A."/>
        </authorList>
    </citation>
    <scope>NUCLEOTIDE SEQUENCE [LARGE SCALE GENOMIC DNA]</scope>
    <source>
        <strain evidence="2 3">AK35</strain>
    </source>
</reference>
<comment type="caution">
    <text evidence="2">The sequence shown here is derived from an EMBL/GenBank/DDBJ whole genome shotgun (WGS) entry which is preliminary data.</text>
</comment>
<dbReference type="PANTHER" id="PTHR33490">
    <property type="entry name" value="BLR5614 PROTEIN-RELATED"/>
    <property type="match status" value="1"/>
</dbReference>
<gene>
    <name evidence="2" type="ORF">D779_3048</name>
</gene>
<keyword evidence="2" id="KW-0378">Hydrolase</keyword>
<dbReference type="AlphaFoldDB" id="W9VBD7"/>
<sequence>MQRYRILHRTYYTFTAPVQLQPHVLRLRPREDHELRIESSTLEISPPAILRWHRDVEDNSVAIATFETSASRLAIESEVVIQQYNELPLDFVVDSEAVEYPFRYSPEDARVLLPYMDIASRGGEDVVRAWLESVWKHGEPIQTYALLQRLCSDIHERLSYRLREEPGVQRPVETLTLGTGSCRDSAALFIEAARHLGFAARFVSGYLQAEPSAFNFGATHAWAEVYLPGAGWKGFDPSIGEMAGAQHIAVAVARLPESVPPVAGSFVGPPGAELSVGVWVSEL</sequence>
<protein>
    <submittedName>
        <fullName evidence="2">Transglutaminase-like enzyme, putative cysteine protease</fullName>
    </submittedName>
</protein>
<organism evidence="2 3">
    <name type="scientific">Imhoffiella purpurea</name>
    <dbReference type="NCBI Taxonomy" id="1249627"/>
    <lineage>
        <taxon>Bacteria</taxon>
        <taxon>Pseudomonadati</taxon>
        <taxon>Pseudomonadota</taxon>
        <taxon>Gammaproteobacteria</taxon>
        <taxon>Chromatiales</taxon>
        <taxon>Chromatiaceae</taxon>
        <taxon>Imhoffiella</taxon>
    </lineage>
</organism>
<dbReference type="SMART" id="SM00460">
    <property type="entry name" value="TGc"/>
    <property type="match status" value="1"/>
</dbReference>
<evidence type="ECO:0000313" key="3">
    <source>
        <dbReference type="Proteomes" id="UP000019460"/>
    </source>
</evidence>
<dbReference type="InterPro" id="IPR038765">
    <property type="entry name" value="Papain-like_cys_pep_sf"/>
</dbReference>
<evidence type="ECO:0000313" key="2">
    <source>
        <dbReference type="EMBL" id="EXJ16759.1"/>
    </source>
</evidence>
<dbReference type="EMBL" id="AONC01000005">
    <property type="protein sequence ID" value="EXJ16759.1"/>
    <property type="molecule type" value="Genomic_DNA"/>
</dbReference>
<dbReference type="Pfam" id="PF08379">
    <property type="entry name" value="Bact_transglu_N"/>
    <property type="match status" value="1"/>
</dbReference>
<dbReference type="RefSeq" id="WP_043748888.1">
    <property type="nucleotide sequence ID" value="NZ_AONC01000005.1"/>
</dbReference>
<dbReference type="STRING" id="1249627.D779_3048"/>
<name>W9VBD7_9GAMM</name>
<proteinExistence type="predicted"/>
<dbReference type="Proteomes" id="UP000019460">
    <property type="component" value="Unassembled WGS sequence"/>
</dbReference>
<dbReference type="Pfam" id="PF01841">
    <property type="entry name" value="Transglut_core"/>
    <property type="match status" value="1"/>
</dbReference>
<dbReference type="GO" id="GO:0006508">
    <property type="term" value="P:proteolysis"/>
    <property type="evidence" value="ECO:0007669"/>
    <property type="project" value="UniProtKB-KW"/>
</dbReference>
<accession>W9VBD7</accession>
<evidence type="ECO:0000259" key="1">
    <source>
        <dbReference type="SMART" id="SM00460"/>
    </source>
</evidence>
<dbReference type="PATRIC" id="fig|1249627.3.peg.491"/>
<keyword evidence="2" id="KW-0645">Protease</keyword>
<dbReference type="GO" id="GO:0008233">
    <property type="term" value="F:peptidase activity"/>
    <property type="evidence" value="ECO:0007669"/>
    <property type="project" value="UniProtKB-KW"/>
</dbReference>
<dbReference type="OrthoDB" id="9804872at2"/>
<dbReference type="SUPFAM" id="SSF54001">
    <property type="entry name" value="Cysteine proteinases"/>
    <property type="match status" value="1"/>
</dbReference>
<dbReference type="InterPro" id="IPR002931">
    <property type="entry name" value="Transglutaminase-like"/>
</dbReference>
<dbReference type="Gene3D" id="3.10.620.30">
    <property type="match status" value="1"/>
</dbReference>
<dbReference type="PANTHER" id="PTHR33490:SF1">
    <property type="entry name" value="SLL1233 PROTEIN"/>
    <property type="match status" value="1"/>
</dbReference>
<dbReference type="InterPro" id="IPR013589">
    <property type="entry name" value="Bac_transglu_N"/>
</dbReference>
<keyword evidence="3" id="KW-1185">Reference proteome</keyword>